<accession>A0A859FKP1</accession>
<dbReference type="HAMAP" id="MF_00148">
    <property type="entry name" value="UDG"/>
    <property type="match status" value="1"/>
</dbReference>
<dbReference type="PANTHER" id="PTHR11264">
    <property type="entry name" value="URACIL-DNA GLYCOSYLASE"/>
    <property type="match status" value="1"/>
</dbReference>
<dbReference type="FunFam" id="3.40.470.10:FF:000001">
    <property type="entry name" value="Uracil-DNA glycosylase"/>
    <property type="match status" value="1"/>
</dbReference>
<feature type="domain" description="Uracil-DNA glycosylase-like" evidence="12">
    <location>
        <begin position="50"/>
        <end position="210"/>
    </location>
</feature>
<dbReference type="NCBIfam" id="TIGR00628">
    <property type="entry name" value="ung"/>
    <property type="match status" value="1"/>
</dbReference>
<evidence type="ECO:0000256" key="9">
    <source>
        <dbReference type="HAMAP-Rule" id="MF_00148"/>
    </source>
</evidence>
<evidence type="ECO:0000256" key="2">
    <source>
        <dbReference type="ARBA" id="ARBA00002631"/>
    </source>
</evidence>
<proteinExistence type="inferred from homology"/>
<dbReference type="AlphaFoldDB" id="A0A859FKP1"/>
<dbReference type="Proteomes" id="UP000318138">
    <property type="component" value="Chromosome"/>
</dbReference>
<keyword evidence="6 9" id="KW-0227">DNA damage</keyword>
<dbReference type="InterPro" id="IPR002043">
    <property type="entry name" value="UDG_fam1"/>
</dbReference>
<dbReference type="PROSITE" id="PS00130">
    <property type="entry name" value="U_DNA_GLYCOSYLASE"/>
    <property type="match status" value="1"/>
</dbReference>
<dbReference type="Gene3D" id="3.40.470.10">
    <property type="entry name" value="Uracil-DNA glycosylase-like domain"/>
    <property type="match status" value="1"/>
</dbReference>
<dbReference type="RefSeq" id="WP_176010833.1">
    <property type="nucleotide sequence ID" value="NZ_CP041372.2"/>
</dbReference>
<dbReference type="GO" id="GO:0097510">
    <property type="term" value="P:base-excision repair, AP site formation via deaminated base removal"/>
    <property type="evidence" value="ECO:0007669"/>
    <property type="project" value="TreeGrafter"/>
</dbReference>
<dbReference type="Pfam" id="PF03167">
    <property type="entry name" value="UDG"/>
    <property type="match status" value="1"/>
</dbReference>
<dbReference type="NCBIfam" id="NF003591">
    <property type="entry name" value="PRK05254.1-4"/>
    <property type="match status" value="1"/>
</dbReference>
<keyword evidence="13" id="KW-0326">Glycosidase</keyword>
<feature type="active site" description="Proton acceptor" evidence="9 10">
    <location>
        <position position="65"/>
    </location>
</feature>
<organism evidence="13 14">
    <name type="scientific">Paenalkalicoccus suaedae</name>
    <dbReference type="NCBI Taxonomy" id="2592382"/>
    <lineage>
        <taxon>Bacteria</taxon>
        <taxon>Bacillati</taxon>
        <taxon>Bacillota</taxon>
        <taxon>Bacilli</taxon>
        <taxon>Bacillales</taxon>
        <taxon>Bacillaceae</taxon>
        <taxon>Paenalkalicoccus</taxon>
    </lineage>
</organism>
<sequence length="233" mass="27027">MKQAFDNDWQEQLGPELDKPYFHKLREFLKEEYKHHRIYPPKDEVMSAFHTTSYSDTKVVILGQDPYHGFGQAHGLSFSVRPGVTLPPSLRNIYKELHNDLGLPIPEHGYLQSWAKQGVLLLNTVLTVREGTPQSHQGQGWEEFTNQAIDQLNKRDRPVIFLLWGKHAQGKKERIDTEKHRILESPHPSPFSATRGFFGSRPFSKINDILVEWQEEPIDWELPVQAPKQEEAE</sequence>
<dbReference type="SMART" id="SM00986">
    <property type="entry name" value="UDG"/>
    <property type="match status" value="1"/>
</dbReference>
<comment type="similarity">
    <text evidence="3 9 11">Belongs to the uracil-DNA glycosylase (UDG) superfamily. UNG family.</text>
</comment>
<dbReference type="InterPro" id="IPR036895">
    <property type="entry name" value="Uracil-DNA_glycosylase-like_sf"/>
</dbReference>
<evidence type="ECO:0000313" key="13">
    <source>
        <dbReference type="EMBL" id="QKS73349.1"/>
    </source>
</evidence>
<evidence type="ECO:0000256" key="10">
    <source>
        <dbReference type="PROSITE-ProRule" id="PRU10072"/>
    </source>
</evidence>
<keyword evidence="8 9" id="KW-0234">DNA repair</keyword>
<evidence type="ECO:0000256" key="8">
    <source>
        <dbReference type="ARBA" id="ARBA00023204"/>
    </source>
</evidence>
<dbReference type="GO" id="GO:0005737">
    <property type="term" value="C:cytoplasm"/>
    <property type="evidence" value="ECO:0007669"/>
    <property type="project" value="UniProtKB-SubCell"/>
</dbReference>
<gene>
    <name evidence="9" type="primary">ung</name>
    <name evidence="13" type="ORF">FLK61_40395</name>
</gene>
<evidence type="ECO:0000256" key="3">
    <source>
        <dbReference type="ARBA" id="ARBA00008184"/>
    </source>
</evidence>
<evidence type="ECO:0000259" key="12">
    <source>
        <dbReference type="SMART" id="SM00986"/>
    </source>
</evidence>
<dbReference type="SUPFAM" id="SSF52141">
    <property type="entry name" value="Uracil-DNA glycosylase-like"/>
    <property type="match status" value="1"/>
</dbReference>
<dbReference type="SMART" id="SM00987">
    <property type="entry name" value="UreE_C"/>
    <property type="match status" value="1"/>
</dbReference>
<reference evidence="14" key="1">
    <citation type="submission" date="2019-07" db="EMBL/GenBank/DDBJ databases">
        <title>Bacillus alkalisoli sp. nov. isolated from saline soil.</title>
        <authorList>
            <person name="Sun J.-Q."/>
            <person name="Xu L."/>
        </authorList>
    </citation>
    <scope>NUCLEOTIDE SEQUENCE [LARGE SCALE GENOMIC DNA]</scope>
    <source>
        <strain evidence="14">M4U3P1</strain>
    </source>
</reference>
<evidence type="ECO:0000256" key="4">
    <source>
        <dbReference type="ARBA" id="ARBA00012030"/>
    </source>
</evidence>
<protein>
    <recommendedName>
        <fullName evidence="5 9">Uracil-DNA glycosylase</fullName>
        <shortName evidence="9">UDG</shortName>
        <ecNumber evidence="4 9">3.2.2.27</ecNumber>
    </recommendedName>
</protein>
<evidence type="ECO:0000256" key="11">
    <source>
        <dbReference type="RuleBase" id="RU003780"/>
    </source>
</evidence>
<dbReference type="KEGG" id="psua:FLK61_40395"/>
<name>A0A859FKP1_9BACI</name>
<dbReference type="InterPro" id="IPR005122">
    <property type="entry name" value="Uracil-DNA_glycosylase-like"/>
</dbReference>
<dbReference type="EC" id="3.2.2.27" evidence="4 9"/>
<dbReference type="NCBIfam" id="NF003589">
    <property type="entry name" value="PRK05254.1-2"/>
    <property type="match status" value="1"/>
</dbReference>
<dbReference type="CDD" id="cd10027">
    <property type="entry name" value="UDG-F1-like"/>
    <property type="match status" value="1"/>
</dbReference>
<evidence type="ECO:0000256" key="1">
    <source>
        <dbReference type="ARBA" id="ARBA00001400"/>
    </source>
</evidence>
<dbReference type="EMBL" id="CP041372">
    <property type="protein sequence ID" value="QKS73349.1"/>
    <property type="molecule type" value="Genomic_DNA"/>
</dbReference>
<evidence type="ECO:0000313" key="14">
    <source>
        <dbReference type="Proteomes" id="UP000318138"/>
    </source>
</evidence>
<dbReference type="NCBIfam" id="NF003592">
    <property type="entry name" value="PRK05254.1-5"/>
    <property type="match status" value="1"/>
</dbReference>
<evidence type="ECO:0000256" key="6">
    <source>
        <dbReference type="ARBA" id="ARBA00022763"/>
    </source>
</evidence>
<dbReference type="NCBIfam" id="NF003588">
    <property type="entry name" value="PRK05254.1-1"/>
    <property type="match status" value="1"/>
</dbReference>
<comment type="catalytic activity">
    <reaction evidence="1 9 11">
        <text>Hydrolyzes single-stranded DNA or mismatched double-stranded DNA and polynucleotides, releasing free uracil.</text>
        <dbReference type="EC" id="3.2.2.27"/>
    </reaction>
</comment>
<dbReference type="GO" id="GO:0004844">
    <property type="term" value="F:uracil DNA N-glycosylase activity"/>
    <property type="evidence" value="ECO:0007669"/>
    <property type="project" value="UniProtKB-UniRule"/>
</dbReference>
<comment type="function">
    <text evidence="2 9 11">Excises uracil residues from the DNA which can arise as a result of misincorporation of dUMP residues by DNA polymerase or due to deamination of cytosine.</text>
</comment>
<keyword evidence="9" id="KW-0963">Cytoplasm</keyword>
<evidence type="ECO:0000256" key="5">
    <source>
        <dbReference type="ARBA" id="ARBA00018429"/>
    </source>
</evidence>
<comment type="subcellular location">
    <subcellularLocation>
        <location evidence="9">Cytoplasm</location>
    </subcellularLocation>
</comment>
<keyword evidence="14" id="KW-1185">Reference proteome</keyword>
<evidence type="ECO:0000256" key="7">
    <source>
        <dbReference type="ARBA" id="ARBA00022801"/>
    </source>
</evidence>
<dbReference type="PANTHER" id="PTHR11264:SF0">
    <property type="entry name" value="URACIL-DNA GLYCOSYLASE"/>
    <property type="match status" value="1"/>
</dbReference>
<keyword evidence="7 9" id="KW-0378">Hydrolase</keyword>
<dbReference type="InterPro" id="IPR018085">
    <property type="entry name" value="Ura-DNA_Glyclase_AS"/>
</dbReference>